<evidence type="ECO:0000313" key="2">
    <source>
        <dbReference type="EMBL" id="KAA6387625.1"/>
    </source>
</evidence>
<comment type="caution">
    <text evidence="2">The sequence shown here is derived from an EMBL/GenBank/DDBJ whole genome shotgun (WGS) entry which is preliminary data.</text>
</comment>
<dbReference type="SMART" id="SM00710">
    <property type="entry name" value="PbH1"/>
    <property type="match status" value="9"/>
</dbReference>
<accession>A0A5J4VYF1</accession>
<proteinExistence type="predicted"/>
<keyword evidence="1" id="KW-0812">Transmembrane</keyword>
<feature type="transmembrane region" description="Helical" evidence="1">
    <location>
        <begin position="1525"/>
        <end position="1550"/>
    </location>
</feature>
<sequence>MSTTLLKGHVVIQTDGYNSIEDYTKQSILTSSKTQSLFTVTESGHLELLGLHFDNLNPSSNDPLISISTDSDFPPQLQIEDCEFESATPDSQIYHSIISINGGLMKMERTTIENYKFMNGNSLIYIKPDQTSTVTISQTTFTSIAQTGAGNGAAINAQLQQDSILKVTDSCTFYNCSTQQSYLCIGGAINARVDGSNSQFIVSELVKFENCQSRQGGAISVELLNLGTCVINNVQFKECTVNNDGGGIFAQIPETGGTLTITNHTSFVQCINTDWEGGGMNIGIIGSNSRCLISDNVLFEKCQAERGGAIYINQDEGAKFEIHNVTFKECEAGFGGAILLNPNNGASFDANNVIFEKCEAHMGGAIYFTQAFGASFDVHNVQFTECISDDFGGALYYQLDSQRGLFSCILDGASFIDCSSQQYGGSMYIVEYSGTATINGSTFSSSESISNGGAIYALLSESELIIENTQFKNCYSITSDGGSIYAFLNEGYLSLNQVKFNGSSCTQPGSGGAIAIVQYSSISRISITDSSFTNCLTLSGGSSTQYGWGGAIYIDIYYNPPTLTAANFNLTDLTFSDCTAIENIGNNLHILSDDTATVGNQIKTGSLLTVKDLSNPPYIISDLYTSLQYAYDYMGINYSKIGYGYTQFTDHEPLFEQFFISNVPNPSYIDASNGKDIKFCGGQSSKCKTIKYSTERNPTPLSGIKPADSSYSIILTSNTALDYNIQIMSTTLLKGHVVIQTDGYNSIEDYTKQSILTSSKTQSLFTVTESGHLELLGLHFDNLNPSSNDPLISISTDSDFPPQLQIEDCEFESATPDSQIYHSIISINGGLMKMERTTIENYKLMDQNSLINIKPDQASTVTISQTSFISLEQQGTGNGAVINAQLNGESKLTIKDGCSFSGCQSIGSGGAIFATLNSDITDSGGIFIEGTTLTTFSQCSASQLGGAIYLDISIGAEDKFDLAGASYLTNNYAQYGNNLFINAKDSLRSAAPVNQGSKLGAREDSYEKLNLNNLMGYDGIDKSLAIPLYYVYIVPEQYIYHIKNPSDSESFVNGSGDDNVGCGHYQWPCLTIGYGITQSSLTSPPYQIGIRSRYKLNKQLILGISEQTIKIQNQLSNDEEISSDNSILLIENQGKLSITAGSISFDKITFSINENASSGYMIEGITESANININNCQMKMAVDSEGYSISAGLIELRSGNLIVNNLEVKDIMISDRSVINIKQGAEEVFILNCNFRNILKIGSIGGIIELSKNIDTSNEEQKINVRIETSSFIQPISTSSSNIATSSPFIHASIGKLKIISCSFGSEDESSDLGAHAISVEAECSRLIISNTNFTKLLSGGIQLEAGQGSQASIESCQFTNCGDGSQIAGAVYAVGLPGDNLGSVSITDSQFISCQGQQAGGIAFGDNIIPFNVKNNYFSKNSITDEKGAKDIYFLSKEMLDKAGGIEVIAEKYKYDKTDGYVGEVKISGFDANFAQYLDCKSEGKEDCGVIPCGGTKEQTSESCKETIKEEEIKGKKSKLSGGAIAGIVIGVVVGIVAIVVVIIVIVIYKKV</sequence>
<name>A0A5J4VYF1_9EUKA</name>
<dbReference type="EMBL" id="SNRW01004300">
    <property type="protein sequence ID" value="KAA6387625.1"/>
    <property type="molecule type" value="Genomic_DNA"/>
</dbReference>
<dbReference type="SUPFAM" id="SSF51126">
    <property type="entry name" value="Pectin lyase-like"/>
    <property type="match status" value="3"/>
</dbReference>
<dbReference type="InterPro" id="IPR006626">
    <property type="entry name" value="PbH1"/>
</dbReference>
<dbReference type="PANTHER" id="PTHR31318">
    <property type="entry name" value="EXPRESSED PROTEIN-RELATED"/>
    <property type="match status" value="1"/>
</dbReference>
<reference evidence="2 3" key="1">
    <citation type="submission" date="2019-03" db="EMBL/GenBank/DDBJ databases">
        <title>Single cell metagenomics reveals metabolic interactions within the superorganism composed of flagellate Streblomastix strix and complex community of Bacteroidetes bacteria on its surface.</title>
        <authorList>
            <person name="Treitli S.C."/>
            <person name="Kolisko M."/>
            <person name="Husnik F."/>
            <person name="Keeling P."/>
            <person name="Hampl V."/>
        </authorList>
    </citation>
    <scope>NUCLEOTIDE SEQUENCE [LARGE SCALE GENOMIC DNA]</scope>
    <source>
        <strain evidence="2">ST1C</strain>
    </source>
</reference>
<organism evidence="2 3">
    <name type="scientific">Streblomastix strix</name>
    <dbReference type="NCBI Taxonomy" id="222440"/>
    <lineage>
        <taxon>Eukaryota</taxon>
        <taxon>Metamonada</taxon>
        <taxon>Preaxostyla</taxon>
        <taxon>Oxymonadida</taxon>
        <taxon>Streblomastigidae</taxon>
        <taxon>Streblomastix</taxon>
    </lineage>
</organism>
<keyword evidence="1" id="KW-1133">Transmembrane helix</keyword>
<keyword evidence="1" id="KW-0472">Membrane</keyword>
<evidence type="ECO:0000313" key="3">
    <source>
        <dbReference type="Proteomes" id="UP000324800"/>
    </source>
</evidence>
<dbReference type="Proteomes" id="UP000324800">
    <property type="component" value="Unassembled WGS sequence"/>
</dbReference>
<gene>
    <name evidence="2" type="ORF">EZS28_016848</name>
</gene>
<evidence type="ECO:0008006" key="4">
    <source>
        <dbReference type="Google" id="ProtNLM"/>
    </source>
</evidence>
<protein>
    <recommendedName>
        <fullName evidence="4">Right handed beta helix domain-containing protein</fullName>
    </recommendedName>
</protein>
<dbReference type="InterPro" id="IPR011050">
    <property type="entry name" value="Pectin_lyase_fold/virulence"/>
</dbReference>
<evidence type="ECO:0000256" key="1">
    <source>
        <dbReference type="SAM" id="Phobius"/>
    </source>
</evidence>